<feature type="compositionally biased region" description="Pro residues" evidence="2">
    <location>
        <begin position="178"/>
        <end position="191"/>
    </location>
</feature>
<name>A0A1A3P3C5_MYCAS</name>
<dbReference type="Gene3D" id="2.60.60.30">
    <property type="entry name" value="sav2460 like domains"/>
    <property type="match status" value="1"/>
</dbReference>
<dbReference type="PROSITE" id="PS50234">
    <property type="entry name" value="VWFA"/>
    <property type="match status" value="1"/>
</dbReference>
<evidence type="ECO:0000256" key="2">
    <source>
        <dbReference type="SAM" id="MobiDB-lite"/>
    </source>
</evidence>
<evidence type="ECO:0000313" key="4">
    <source>
        <dbReference type="EMBL" id="OBK27082.1"/>
    </source>
</evidence>
<evidence type="ECO:0000313" key="5">
    <source>
        <dbReference type="Proteomes" id="UP000093928"/>
    </source>
</evidence>
<evidence type="ECO:0000259" key="3">
    <source>
        <dbReference type="PROSITE" id="PS50234"/>
    </source>
</evidence>
<dbReference type="InterPro" id="IPR051324">
    <property type="entry name" value="Stress/Tellurium_Resist"/>
</dbReference>
<accession>A0A1A3P3C5</accession>
<dbReference type="Gene3D" id="3.40.50.410">
    <property type="entry name" value="von Willebrand factor, type A domain"/>
    <property type="match status" value="1"/>
</dbReference>
<dbReference type="SUPFAM" id="SSF53300">
    <property type="entry name" value="vWA-like"/>
    <property type="match status" value="1"/>
</dbReference>
<organism evidence="4 5">
    <name type="scientific">Mycobacterium asiaticum</name>
    <dbReference type="NCBI Taxonomy" id="1790"/>
    <lineage>
        <taxon>Bacteria</taxon>
        <taxon>Bacillati</taxon>
        <taxon>Actinomycetota</taxon>
        <taxon>Actinomycetes</taxon>
        <taxon>Mycobacteriales</taxon>
        <taxon>Mycobacteriaceae</taxon>
        <taxon>Mycobacterium</taxon>
    </lineage>
</organism>
<dbReference type="InterPro" id="IPR019303">
    <property type="entry name" value="vWA_TerF_C"/>
</dbReference>
<dbReference type="PANTHER" id="PTHR32097:SF4">
    <property type="entry name" value="GENERAL STRESS PROTEIN 16U"/>
    <property type="match status" value="1"/>
</dbReference>
<dbReference type="CDD" id="cd06974">
    <property type="entry name" value="TerD_like"/>
    <property type="match status" value="1"/>
</dbReference>
<dbReference type="InterPro" id="IPR003325">
    <property type="entry name" value="TerD"/>
</dbReference>
<dbReference type="Pfam" id="PF02342">
    <property type="entry name" value="TerD"/>
    <property type="match status" value="1"/>
</dbReference>
<dbReference type="Pfam" id="PF10138">
    <property type="entry name" value="vWA-TerF-like"/>
    <property type="match status" value="1"/>
</dbReference>
<feature type="region of interest" description="Disordered" evidence="2">
    <location>
        <begin position="174"/>
        <end position="193"/>
    </location>
</feature>
<dbReference type="EMBL" id="LZLS01000101">
    <property type="protein sequence ID" value="OBK27082.1"/>
    <property type="molecule type" value="Genomic_DNA"/>
</dbReference>
<dbReference type="PANTHER" id="PTHR32097">
    <property type="entry name" value="CAMP-BINDING PROTEIN 1-RELATED"/>
    <property type="match status" value="1"/>
</dbReference>
<dbReference type="Proteomes" id="UP000093928">
    <property type="component" value="Unassembled WGS sequence"/>
</dbReference>
<proteinExistence type="inferred from homology"/>
<comment type="similarity">
    <text evidence="1">Belongs to the CAPAB/TerDEXZ family.</text>
</comment>
<comment type="caution">
    <text evidence="4">The sequence shown here is derived from an EMBL/GenBank/DDBJ whole genome shotgun (WGS) entry which is preliminary data.</text>
</comment>
<dbReference type="InterPro" id="IPR002035">
    <property type="entry name" value="VWF_A"/>
</dbReference>
<reference evidence="4 5" key="1">
    <citation type="submission" date="2016-06" db="EMBL/GenBank/DDBJ databases">
        <authorList>
            <person name="Kjaerup R.B."/>
            <person name="Dalgaard T.S."/>
            <person name="Juul-Madsen H.R."/>
        </authorList>
    </citation>
    <scope>NUCLEOTIDE SEQUENCE [LARGE SCALE GENOMIC DNA]</scope>
    <source>
        <strain evidence="4 5">1165133.8</strain>
    </source>
</reference>
<gene>
    <name evidence="4" type="ORF">A5634_01450</name>
</gene>
<sequence>MPELTKGANAPVPTAELVVEVSWQGVGGIDADASALLLTAAGKVRDDSDLVFYNQPASRDGSVRHAGSLPSGGDRLVVNAPAVPEVIDRVAFVASIHDATAKRQSFAQLPGLSIKVLSSGTPVASYSISGLTTETGLIFGELYRRQGAWKFRAVGQGYDSGLKGIATEFGISVDDEPAAPPPAAPSAPPSPKIDLNKQRQINLRKTVSQSSPVLLKKFDAASVSLEKRGFLGERAEVILVLDVSGSSRPLFNNGSYQELVDRFLAMALLFDDNGTVDTVLFDHRVQEGEPVTLHNRDGWTDRAINRKNIWGMTKYAPPIEEIAGGLQRGAALPTFVAFITDGGNSDRKSAAEAVQRASGLPMFIQFMAIGRENDFPFLQKLDELSGREIDNAGFFAIERVTALSDEAFYDKVMTEFPTWLAAARRAGIVGGPQPR</sequence>
<evidence type="ECO:0000256" key="1">
    <source>
        <dbReference type="ARBA" id="ARBA00008775"/>
    </source>
</evidence>
<protein>
    <recommendedName>
        <fullName evidence="3">VWFA domain-containing protein</fullName>
    </recommendedName>
</protein>
<dbReference type="InterPro" id="IPR036465">
    <property type="entry name" value="vWFA_dom_sf"/>
</dbReference>
<dbReference type="AlphaFoldDB" id="A0A1A3P3C5"/>
<feature type="domain" description="VWFA" evidence="3">
    <location>
        <begin position="236"/>
        <end position="412"/>
    </location>
</feature>